<accession>A0A7R9MSJ2</accession>
<dbReference type="OrthoDB" id="6365769at2759"/>
<organism evidence="5">
    <name type="scientific">Oppiella nova</name>
    <dbReference type="NCBI Taxonomy" id="334625"/>
    <lineage>
        <taxon>Eukaryota</taxon>
        <taxon>Metazoa</taxon>
        <taxon>Ecdysozoa</taxon>
        <taxon>Arthropoda</taxon>
        <taxon>Chelicerata</taxon>
        <taxon>Arachnida</taxon>
        <taxon>Acari</taxon>
        <taxon>Acariformes</taxon>
        <taxon>Sarcoptiformes</taxon>
        <taxon>Oribatida</taxon>
        <taxon>Brachypylina</taxon>
        <taxon>Oppioidea</taxon>
        <taxon>Oppiidae</taxon>
        <taxon>Oppiella</taxon>
    </lineage>
</organism>
<evidence type="ECO:0000256" key="1">
    <source>
        <dbReference type="ARBA" id="ARBA00022692"/>
    </source>
</evidence>
<feature type="transmembrane region" description="Helical" evidence="4">
    <location>
        <begin position="113"/>
        <end position="132"/>
    </location>
</feature>
<dbReference type="Proteomes" id="UP000728032">
    <property type="component" value="Unassembled WGS sequence"/>
</dbReference>
<keyword evidence="1 4" id="KW-0812">Transmembrane</keyword>
<dbReference type="AlphaFoldDB" id="A0A7R9MSJ2"/>
<feature type="non-terminal residue" evidence="5">
    <location>
        <position position="1"/>
    </location>
</feature>
<feature type="transmembrane region" description="Helical" evidence="4">
    <location>
        <begin position="47"/>
        <end position="73"/>
    </location>
</feature>
<keyword evidence="6" id="KW-1185">Reference proteome</keyword>
<gene>
    <name evidence="5" type="ORF">ONB1V03_LOCUS22174</name>
</gene>
<feature type="transmembrane region" description="Helical" evidence="4">
    <location>
        <begin position="152"/>
        <end position="173"/>
    </location>
</feature>
<evidence type="ECO:0000256" key="4">
    <source>
        <dbReference type="SAM" id="Phobius"/>
    </source>
</evidence>
<evidence type="ECO:0000313" key="5">
    <source>
        <dbReference type="EMBL" id="CAD7665617.1"/>
    </source>
</evidence>
<evidence type="ECO:0000256" key="3">
    <source>
        <dbReference type="ARBA" id="ARBA00023136"/>
    </source>
</evidence>
<name>A0A7R9MSJ2_9ACAR</name>
<keyword evidence="2 4" id="KW-1133">Transmembrane helix</keyword>
<reference evidence="5" key="1">
    <citation type="submission" date="2020-11" db="EMBL/GenBank/DDBJ databases">
        <authorList>
            <person name="Tran Van P."/>
        </authorList>
    </citation>
    <scope>NUCLEOTIDE SEQUENCE</scope>
</reference>
<proteinExistence type="predicted"/>
<dbReference type="EMBL" id="OC962498">
    <property type="protein sequence ID" value="CAD7665617.1"/>
    <property type="molecule type" value="Genomic_DNA"/>
</dbReference>
<dbReference type="InterPro" id="IPR036259">
    <property type="entry name" value="MFS_trans_sf"/>
</dbReference>
<dbReference type="PANTHER" id="PTHR23121:SF9">
    <property type="entry name" value="SODIUM-DEPENDENT GLUCOSE TRANSPORTER 1"/>
    <property type="match status" value="1"/>
</dbReference>
<keyword evidence="3 4" id="KW-0472">Membrane</keyword>
<dbReference type="EMBL" id="CAJPVJ010047673">
    <property type="protein sequence ID" value="CAG2182753.1"/>
    <property type="molecule type" value="Genomic_DNA"/>
</dbReference>
<protein>
    <submittedName>
        <fullName evidence="5">Uncharacterized protein</fullName>
    </submittedName>
</protein>
<dbReference type="PANTHER" id="PTHR23121">
    <property type="entry name" value="SODIUM-DEPENDENT GLUCOSE TRANSPORTER 1"/>
    <property type="match status" value="1"/>
</dbReference>
<dbReference type="SUPFAM" id="SSF103473">
    <property type="entry name" value="MFS general substrate transporter"/>
    <property type="match status" value="1"/>
</dbReference>
<sequence>MVGHHFNKVSELTTMGDNTSANALAANDLVFNTSDYITDNQIRANPIVIYIPYALAGALSIAGAINVLILFIYKRYEPPAKQSNTEHENKDLIQTNKNSSPLKTFIQRNIPPFNIIFMVTMGALFLTFFVGMEQMHLQFLPTFAVSSDLNMSPQAAALVTSASAAAFTVGRGLSIPLAIKLKPEVILYANHVMM</sequence>
<evidence type="ECO:0000313" key="6">
    <source>
        <dbReference type="Proteomes" id="UP000728032"/>
    </source>
</evidence>
<evidence type="ECO:0000256" key="2">
    <source>
        <dbReference type="ARBA" id="ARBA00022989"/>
    </source>
</evidence>